<organism evidence="10 11">
    <name type="scientific">Belliella filtrata</name>
    <dbReference type="NCBI Taxonomy" id="2923435"/>
    <lineage>
        <taxon>Bacteria</taxon>
        <taxon>Pseudomonadati</taxon>
        <taxon>Bacteroidota</taxon>
        <taxon>Cytophagia</taxon>
        <taxon>Cytophagales</taxon>
        <taxon>Cyclobacteriaceae</taxon>
        <taxon>Belliella</taxon>
    </lineage>
</organism>
<dbReference type="NCBIfam" id="TIGR00695">
    <property type="entry name" value="uxuA"/>
    <property type="match status" value="1"/>
</dbReference>
<dbReference type="Proteomes" id="UP001165489">
    <property type="component" value="Unassembled WGS sequence"/>
</dbReference>
<evidence type="ECO:0000313" key="10">
    <source>
        <dbReference type="EMBL" id="MCH7411010.1"/>
    </source>
</evidence>
<comment type="catalytic activity">
    <reaction evidence="1 9">
        <text>D-mannonate = 2-dehydro-3-deoxy-D-gluconate + H2O</text>
        <dbReference type="Rhea" id="RHEA:20097"/>
        <dbReference type="ChEBI" id="CHEBI:15377"/>
        <dbReference type="ChEBI" id="CHEBI:17767"/>
        <dbReference type="ChEBI" id="CHEBI:57990"/>
        <dbReference type="EC" id="4.2.1.8"/>
    </reaction>
</comment>
<keyword evidence="6 9" id="KW-0408">Iron</keyword>
<dbReference type="EMBL" id="JAKZGP010000054">
    <property type="protein sequence ID" value="MCH7411010.1"/>
    <property type="molecule type" value="Genomic_DNA"/>
</dbReference>
<comment type="similarity">
    <text evidence="4 9">Belongs to the mannonate dehydratase family.</text>
</comment>
<comment type="caution">
    <text evidence="10">The sequence shown here is derived from an EMBL/GenBank/DDBJ whole genome shotgun (WGS) entry which is preliminary data.</text>
</comment>
<dbReference type="GO" id="GO:0008927">
    <property type="term" value="F:mannonate dehydratase activity"/>
    <property type="evidence" value="ECO:0007669"/>
    <property type="project" value="UniProtKB-EC"/>
</dbReference>
<evidence type="ECO:0000256" key="1">
    <source>
        <dbReference type="ARBA" id="ARBA00001794"/>
    </source>
</evidence>
<comment type="cofactor">
    <cofactor evidence="9">
        <name>Fe(2+)</name>
        <dbReference type="ChEBI" id="CHEBI:29033"/>
    </cofactor>
    <cofactor evidence="9">
        <name>Mn(2+)</name>
        <dbReference type="ChEBI" id="CHEBI:29035"/>
    </cofactor>
</comment>
<keyword evidence="11" id="KW-1185">Reference proteome</keyword>
<dbReference type="PANTHER" id="PTHR30387">
    <property type="entry name" value="MANNONATE DEHYDRATASE"/>
    <property type="match status" value="1"/>
</dbReference>
<comment type="pathway">
    <text evidence="3 9">Carbohydrate metabolism; pentose and glucuronate interconversion.</text>
</comment>
<proteinExistence type="inferred from homology"/>
<dbReference type="InterPro" id="IPR004628">
    <property type="entry name" value="Man_deHydtase"/>
</dbReference>
<evidence type="ECO:0000256" key="9">
    <source>
        <dbReference type="HAMAP-Rule" id="MF_00106"/>
    </source>
</evidence>
<dbReference type="HAMAP" id="MF_00106">
    <property type="entry name" value="UxuA"/>
    <property type="match status" value="1"/>
</dbReference>
<dbReference type="NCBIfam" id="NF003027">
    <property type="entry name" value="PRK03906.1"/>
    <property type="match status" value="1"/>
</dbReference>
<evidence type="ECO:0000256" key="8">
    <source>
        <dbReference type="ARBA" id="ARBA00023239"/>
    </source>
</evidence>
<protein>
    <recommendedName>
        <fullName evidence="5 9">Mannonate dehydratase</fullName>
        <ecNumber evidence="5 9">4.2.1.8</ecNumber>
    </recommendedName>
    <alternativeName>
        <fullName evidence="9">D-mannonate hydro-lyase</fullName>
    </alternativeName>
</protein>
<evidence type="ECO:0000256" key="2">
    <source>
        <dbReference type="ARBA" id="ARBA00002713"/>
    </source>
</evidence>
<dbReference type="Pfam" id="PF03786">
    <property type="entry name" value="UxuA"/>
    <property type="match status" value="1"/>
</dbReference>
<comment type="function">
    <text evidence="2 9">Catalyzes the dehydration of D-mannonate.</text>
</comment>
<evidence type="ECO:0000256" key="4">
    <source>
        <dbReference type="ARBA" id="ARBA00007389"/>
    </source>
</evidence>
<accession>A0ABS9V4U9</accession>
<evidence type="ECO:0000256" key="7">
    <source>
        <dbReference type="ARBA" id="ARBA00023211"/>
    </source>
</evidence>
<dbReference type="Gene3D" id="3.20.20.150">
    <property type="entry name" value="Divalent-metal-dependent TIM barrel enzymes"/>
    <property type="match status" value="1"/>
</dbReference>
<reference evidence="10" key="1">
    <citation type="submission" date="2022-03" db="EMBL/GenBank/DDBJ databases">
        <title>De novo assembled genomes of Belliella spp. (Cyclobacteriaceae) strains.</title>
        <authorList>
            <person name="Szabo A."/>
            <person name="Korponai K."/>
            <person name="Felfoldi T."/>
        </authorList>
    </citation>
    <scope>NUCLEOTIDE SEQUENCE</scope>
    <source>
        <strain evidence="10">DSM 111904</strain>
    </source>
</reference>
<dbReference type="SUPFAM" id="SSF51658">
    <property type="entry name" value="Xylose isomerase-like"/>
    <property type="match status" value="1"/>
</dbReference>
<evidence type="ECO:0000256" key="5">
    <source>
        <dbReference type="ARBA" id="ARBA00012927"/>
    </source>
</evidence>
<evidence type="ECO:0000313" key="11">
    <source>
        <dbReference type="Proteomes" id="UP001165489"/>
    </source>
</evidence>
<dbReference type="RefSeq" id="WP_241349366.1">
    <property type="nucleotide sequence ID" value="NZ_JAKZGP010000054.1"/>
</dbReference>
<dbReference type="InterPro" id="IPR036237">
    <property type="entry name" value="Xyl_isomerase-like_sf"/>
</dbReference>
<keyword evidence="8 9" id="KW-0456">Lyase</keyword>
<dbReference type="PANTHER" id="PTHR30387:SF2">
    <property type="entry name" value="MANNONATE DEHYDRATASE"/>
    <property type="match status" value="1"/>
</dbReference>
<dbReference type="PIRSF" id="PIRSF016049">
    <property type="entry name" value="Man_dehyd"/>
    <property type="match status" value="1"/>
</dbReference>
<evidence type="ECO:0000256" key="3">
    <source>
        <dbReference type="ARBA" id="ARBA00004892"/>
    </source>
</evidence>
<evidence type="ECO:0000256" key="6">
    <source>
        <dbReference type="ARBA" id="ARBA00023004"/>
    </source>
</evidence>
<keyword evidence="7 9" id="KW-0464">Manganese</keyword>
<name>A0ABS9V4U9_9BACT</name>
<sequence length="405" mass="45578">MKNNLIQSWRWYGPNDPVSLSDIKQAGATAIVSALHHVPHGEVWTHEDIIKRKNEIESAGLRWAVVESVPVHESIKTNSEDAPKYLANYNQSLVNLAKAGLTTVCYNFMPVLDWTRTDIAFSLKNGAKALYLDWADLAYFDIHMLQRANAADDYSPQVISILNNRLESYTPEKIQQLEEIICMGVPTEGMITIPQLRNSLEIYKNIGKQGLRDNLALFLNAIADTCESYGIQMTIHPDDPPYAILGLPRITSNAEDLQWIFDAVKQPFNGLCFCTGSLGAGPFNNLPEILKTFGERVHFVHLRNVKRDQFGNFHESDHLDGDVDMFEVMKVLVELNNQRKSPIPFRPDHGHQMLDDLQKDTNPGYSAIGRLKGLAELRGLELGIARMLKSNQSVYSKGNIATFEN</sequence>
<gene>
    <name evidence="9 10" type="primary">uxuA</name>
    <name evidence="10" type="ORF">MM239_16505</name>
</gene>
<dbReference type="EC" id="4.2.1.8" evidence="5 9"/>